<evidence type="ECO:0000313" key="2">
    <source>
        <dbReference type="Proteomes" id="UP000308886"/>
    </source>
</evidence>
<name>A0AC61QS59_9BACT</name>
<comment type="caution">
    <text evidence="1">The sequence shown here is derived from an EMBL/GenBank/DDBJ whole genome shotgun (WGS) entry which is preliminary data.</text>
</comment>
<evidence type="ECO:0000313" key="1">
    <source>
        <dbReference type="EMBL" id="TGX83202.1"/>
    </source>
</evidence>
<organism evidence="1 2">
    <name type="scientific">Palleniella muris</name>
    <dbReference type="NCBI Taxonomy" id="3038145"/>
    <lineage>
        <taxon>Bacteria</taxon>
        <taxon>Pseudomonadati</taxon>
        <taxon>Bacteroidota</taxon>
        <taxon>Bacteroidia</taxon>
        <taxon>Bacteroidales</taxon>
        <taxon>Prevotellaceae</taxon>
        <taxon>Palleniella</taxon>
    </lineage>
</organism>
<keyword evidence="2" id="KW-1185">Reference proteome</keyword>
<dbReference type="Proteomes" id="UP000308886">
    <property type="component" value="Unassembled WGS sequence"/>
</dbReference>
<proteinExistence type="predicted"/>
<sequence>MKKSVLIIITFLHSLFGNAQAFQGGETLEYKMYFNWQFVWLTAGTATMTIQEREYKGKKAFRCALTTRSSQKIDRYFRMRDTLLCYTTPECLPLYYRKGASEGKRYYVDELFYNYDNGVHVIMKELTSRGERLQQERRFQKPVYDMLAIFLKARNYNTNGWKKGYTIVFPIADGGGVKNAKIKYLGNKTVKADDGNKYNCLQLAYIEPEGKKEKEIVRFFVTDDKNHVPIRLDLHLNFGSAKAFLKTMKGVKNPVTAKL</sequence>
<protein>
    <submittedName>
        <fullName evidence="1">DUF3108 domain-containing protein</fullName>
    </submittedName>
</protein>
<reference evidence="1" key="1">
    <citation type="submission" date="2019-04" db="EMBL/GenBank/DDBJ databases">
        <title>Microbes associate with the intestines of laboratory mice.</title>
        <authorList>
            <person name="Navarre W."/>
            <person name="Wong E."/>
            <person name="Huang K."/>
            <person name="Tropini C."/>
            <person name="Ng K."/>
            <person name="Yu B."/>
        </authorList>
    </citation>
    <scope>NUCLEOTIDE SEQUENCE</scope>
    <source>
        <strain evidence="1">NM73_A23</strain>
    </source>
</reference>
<gene>
    <name evidence="1" type="ORF">E5358_04475</name>
</gene>
<accession>A0AC61QS59</accession>
<dbReference type="EMBL" id="SRZC01000005">
    <property type="protein sequence ID" value="TGX83202.1"/>
    <property type="molecule type" value="Genomic_DNA"/>
</dbReference>